<accession>A0A673MED4</accession>
<proteinExistence type="predicted"/>
<dbReference type="SUPFAM" id="SSF57256">
    <property type="entry name" value="Elafin-like"/>
    <property type="match status" value="2"/>
</dbReference>
<dbReference type="Gene3D" id="4.10.75.10">
    <property type="entry name" value="Elafin-like"/>
    <property type="match status" value="2"/>
</dbReference>
<dbReference type="AlphaFoldDB" id="A0A673MED4"/>
<dbReference type="GO" id="GO:0019731">
    <property type="term" value="P:antibacterial humoral response"/>
    <property type="evidence" value="ECO:0007669"/>
    <property type="project" value="TreeGrafter"/>
</dbReference>
<reference evidence="2" key="1">
    <citation type="submission" date="2025-08" db="UniProtKB">
        <authorList>
            <consortium name="Ensembl"/>
        </authorList>
    </citation>
    <scope>IDENTIFICATION</scope>
</reference>
<dbReference type="GO" id="GO:0004867">
    <property type="term" value="F:serine-type endopeptidase inhibitor activity"/>
    <property type="evidence" value="ECO:0007669"/>
    <property type="project" value="TreeGrafter"/>
</dbReference>
<reference evidence="2" key="2">
    <citation type="submission" date="2025-09" db="UniProtKB">
        <authorList>
            <consortium name="Ensembl"/>
        </authorList>
    </citation>
    <scope>IDENTIFICATION</scope>
</reference>
<dbReference type="InterPro" id="IPR036645">
    <property type="entry name" value="Elafin-like_sf"/>
</dbReference>
<evidence type="ECO:0000313" key="3">
    <source>
        <dbReference type="Proteomes" id="UP000472270"/>
    </source>
</evidence>
<protein>
    <recommendedName>
        <fullName evidence="1">WAP domain-containing protein</fullName>
    </recommendedName>
</protein>
<dbReference type="PROSITE" id="PS51390">
    <property type="entry name" value="WAP"/>
    <property type="match status" value="1"/>
</dbReference>
<dbReference type="PANTHER" id="PTHR19441">
    <property type="entry name" value="WHEY ACDIC PROTEIN WAP"/>
    <property type="match status" value="1"/>
</dbReference>
<dbReference type="InterPro" id="IPR008197">
    <property type="entry name" value="WAP_dom"/>
</dbReference>
<dbReference type="SMART" id="SM00217">
    <property type="entry name" value="WAP"/>
    <property type="match status" value="2"/>
</dbReference>
<feature type="domain" description="WAP" evidence="1">
    <location>
        <begin position="70"/>
        <end position="107"/>
    </location>
</feature>
<organism evidence="2 3">
    <name type="scientific">Sinocyclocheilus rhinocerous</name>
    <dbReference type="NCBI Taxonomy" id="307959"/>
    <lineage>
        <taxon>Eukaryota</taxon>
        <taxon>Metazoa</taxon>
        <taxon>Chordata</taxon>
        <taxon>Craniata</taxon>
        <taxon>Vertebrata</taxon>
        <taxon>Euteleostomi</taxon>
        <taxon>Actinopterygii</taxon>
        <taxon>Neopterygii</taxon>
        <taxon>Teleostei</taxon>
        <taxon>Ostariophysi</taxon>
        <taxon>Cypriniformes</taxon>
        <taxon>Cyprinidae</taxon>
        <taxon>Cyprininae</taxon>
        <taxon>Sinocyclocheilus</taxon>
    </lineage>
</organism>
<dbReference type="Proteomes" id="UP000472270">
    <property type="component" value="Unassembled WGS sequence"/>
</dbReference>
<dbReference type="Ensembl" id="ENSSRHT00000090973.1">
    <property type="protein sequence ID" value="ENSSRHP00000088576.1"/>
    <property type="gene ID" value="ENSSRHG00000043823.1"/>
</dbReference>
<dbReference type="Pfam" id="PF00095">
    <property type="entry name" value="WAP"/>
    <property type="match status" value="2"/>
</dbReference>
<evidence type="ECO:0000313" key="2">
    <source>
        <dbReference type="Ensembl" id="ENSSRHP00000088576.1"/>
    </source>
</evidence>
<sequence length="107" mass="11483">MTVTVRTMRSAVAMDVDISVWLHIEVFVTLVCGSACFPSLSGACAEQCSHDSDCPNDKKCCSNGCGRQSEPEKPGVCPNNNLAVAFLVKCVEFCSHDSDCPNDDKCC</sequence>
<dbReference type="PANTHER" id="PTHR19441:SF95">
    <property type="entry name" value="PERLWAPIN ISOFORM X1"/>
    <property type="match status" value="1"/>
</dbReference>
<name>A0A673MED4_9TELE</name>
<dbReference type="InterPro" id="IPR050514">
    <property type="entry name" value="WAP_four-disulfide_core"/>
</dbReference>
<dbReference type="GO" id="GO:0005615">
    <property type="term" value="C:extracellular space"/>
    <property type="evidence" value="ECO:0007669"/>
    <property type="project" value="TreeGrafter"/>
</dbReference>
<dbReference type="GO" id="GO:0045087">
    <property type="term" value="P:innate immune response"/>
    <property type="evidence" value="ECO:0007669"/>
    <property type="project" value="TreeGrafter"/>
</dbReference>
<keyword evidence="3" id="KW-1185">Reference proteome</keyword>
<evidence type="ECO:0000259" key="1">
    <source>
        <dbReference type="PROSITE" id="PS51390"/>
    </source>
</evidence>